<evidence type="ECO:0000313" key="2">
    <source>
        <dbReference type="Proteomes" id="UP000321249"/>
    </source>
</evidence>
<sequence length="134" mass="14581">MRDENAIMRDSLLEIRQQLDRRGIPLKVCASKASVSYSTFLSWFPAAGTPQIPSLASLPALARALPGDLLSLLLPDGYHIVPGPDGIDYDEFSAGCRAFIDAKDRAHHPESEAGRDLGPNERADLDGKVVRLRA</sequence>
<protein>
    <recommendedName>
        <fullName evidence="3">XRE family transcriptional regulator</fullName>
    </recommendedName>
</protein>
<reference evidence="1 2" key="1">
    <citation type="journal article" date="2015" name="J. Microbiol.">
        <title>Sphingosinicella ginsenosidimutans sp. nov., with ginsenoside converting activity.</title>
        <authorList>
            <person name="Kim J.K."/>
            <person name="Kang M.S."/>
            <person name="Park S.C."/>
            <person name="Kim K.M."/>
            <person name="Choi K."/>
            <person name="Yoon M.H."/>
            <person name="Im W.T."/>
        </authorList>
    </citation>
    <scope>NUCLEOTIDE SEQUENCE [LARGE SCALE GENOMIC DNA]</scope>
    <source>
        <strain evidence="1 2">BS-11</strain>
    </source>
</reference>
<organism evidence="1 2">
    <name type="scientific">Allosphingosinicella ginsenosidimutans</name>
    <dbReference type="NCBI Taxonomy" id="1176539"/>
    <lineage>
        <taxon>Bacteria</taxon>
        <taxon>Pseudomonadati</taxon>
        <taxon>Pseudomonadota</taxon>
        <taxon>Alphaproteobacteria</taxon>
        <taxon>Sphingomonadales</taxon>
        <taxon>Sphingomonadaceae</taxon>
        <taxon>Allosphingosinicella</taxon>
    </lineage>
</organism>
<proteinExistence type="predicted"/>
<name>A0A5C6TUP8_9SPHN</name>
<dbReference type="OrthoDB" id="7595615at2"/>
<keyword evidence="2" id="KW-1185">Reference proteome</keyword>
<gene>
    <name evidence="1" type="ORF">FRZ32_08540</name>
</gene>
<evidence type="ECO:0008006" key="3">
    <source>
        <dbReference type="Google" id="ProtNLM"/>
    </source>
</evidence>
<dbReference type="Proteomes" id="UP000321249">
    <property type="component" value="Unassembled WGS sequence"/>
</dbReference>
<comment type="caution">
    <text evidence="1">The sequence shown here is derived from an EMBL/GenBank/DDBJ whole genome shotgun (WGS) entry which is preliminary data.</text>
</comment>
<dbReference type="RefSeq" id="WP_147043107.1">
    <property type="nucleotide sequence ID" value="NZ_BAABIR010000004.1"/>
</dbReference>
<accession>A0A5C6TUP8</accession>
<evidence type="ECO:0000313" key="1">
    <source>
        <dbReference type="EMBL" id="TXC63701.1"/>
    </source>
</evidence>
<dbReference type="EMBL" id="VOQQ01000001">
    <property type="protein sequence ID" value="TXC63701.1"/>
    <property type="molecule type" value="Genomic_DNA"/>
</dbReference>
<dbReference type="AlphaFoldDB" id="A0A5C6TUP8"/>